<protein>
    <submittedName>
        <fullName evidence="5">Glyoxylate/hydroxypyruvate reductase A</fullName>
    </submittedName>
</protein>
<dbReference type="GO" id="GO:0051287">
    <property type="term" value="F:NAD binding"/>
    <property type="evidence" value="ECO:0007669"/>
    <property type="project" value="InterPro"/>
</dbReference>
<evidence type="ECO:0000256" key="1">
    <source>
        <dbReference type="ARBA" id="ARBA00023002"/>
    </source>
</evidence>
<proteinExistence type="inferred from homology"/>
<dbReference type="SUPFAM" id="SSF51735">
    <property type="entry name" value="NAD(P)-binding Rossmann-fold domains"/>
    <property type="match status" value="1"/>
</dbReference>
<dbReference type="GO" id="GO:0005829">
    <property type="term" value="C:cytosol"/>
    <property type="evidence" value="ECO:0007669"/>
    <property type="project" value="TreeGrafter"/>
</dbReference>
<gene>
    <name evidence="5" type="ORF">FOY91_05930</name>
</gene>
<accession>A0A558R904</accession>
<evidence type="ECO:0000259" key="4">
    <source>
        <dbReference type="Pfam" id="PF02826"/>
    </source>
</evidence>
<feature type="domain" description="D-isomer specific 2-hydroxyacid dehydrogenase catalytic" evidence="3">
    <location>
        <begin position="51"/>
        <end position="302"/>
    </location>
</feature>
<evidence type="ECO:0000313" key="5">
    <source>
        <dbReference type="EMBL" id="TVV75818.1"/>
    </source>
</evidence>
<dbReference type="Gene3D" id="3.40.50.720">
    <property type="entry name" value="NAD(P)-binding Rossmann-like Domain"/>
    <property type="match status" value="2"/>
</dbReference>
<dbReference type="InterPro" id="IPR006139">
    <property type="entry name" value="D-isomer_2_OHA_DH_cat_dom"/>
</dbReference>
<dbReference type="AlphaFoldDB" id="A0A558R904"/>
<evidence type="ECO:0000256" key="2">
    <source>
        <dbReference type="RuleBase" id="RU003719"/>
    </source>
</evidence>
<dbReference type="GO" id="GO:0016618">
    <property type="term" value="F:hydroxypyruvate reductase [NAD(P)H] activity"/>
    <property type="evidence" value="ECO:0007669"/>
    <property type="project" value="TreeGrafter"/>
</dbReference>
<dbReference type="CDD" id="cd12164">
    <property type="entry name" value="GDH_like_2"/>
    <property type="match status" value="1"/>
</dbReference>
<name>A0A558R904_9SPHN</name>
<dbReference type="OrthoDB" id="9787219at2"/>
<comment type="similarity">
    <text evidence="2">Belongs to the D-isomer specific 2-hydroxyacid dehydrogenase family.</text>
</comment>
<dbReference type="RefSeq" id="WP_145149116.1">
    <property type="nucleotide sequence ID" value="NZ_VNIM01000016.1"/>
</dbReference>
<dbReference type="EMBL" id="VNIM01000016">
    <property type="protein sequence ID" value="TVV75818.1"/>
    <property type="molecule type" value="Genomic_DNA"/>
</dbReference>
<dbReference type="PANTHER" id="PTHR10996">
    <property type="entry name" value="2-HYDROXYACID DEHYDROGENASE-RELATED"/>
    <property type="match status" value="1"/>
</dbReference>
<feature type="domain" description="D-isomer specific 2-hydroxyacid dehydrogenase NAD-binding" evidence="4">
    <location>
        <begin position="102"/>
        <end position="273"/>
    </location>
</feature>
<keyword evidence="1 2" id="KW-0560">Oxidoreductase</keyword>
<dbReference type="GO" id="GO:0030267">
    <property type="term" value="F:glyoxylate reductase (NADPH) activity"/>
    <property type="evidence" value="ECO:0007669"/>
    <property type="project" value="TreeGrafter"/>
</dbReference>
<dbReference type="Pfam" id="PF02826">
    <property type="entry name" value="2-Hacid_dh_C"/>
    <property type="match status" value="1"/>
</dbReference>
<dbReference type="Pfam" id="PF00389">
    <property type="entry name" value="2-Hacid_dh"/>
    <property type="match status" value="1"/>
</dbReference>
<evidence type="ECO:0000259" key="3">
    <source>
        <dbReference type="Pfam" id="PF00389"/>
    </source>
</evidence>
<dbReference type="SUPFAM" id="SSF52283">
    <property type="entry name" value="Formate/glycerate dehydrogenase catalytic domain-like"/>
    <property type="match status" value="1"/>
</dbReference>
<sequence>MILLHVGDPARGARWGELVPTLVPGLSVRQWPDAGDLAEIDYVAGWAPPGDLLGRLPALKALFSIGAGIDHLDLAHLPPGVPVVRMIDDELTEAVADYATLAVLALHRDLPAYIAAQKRGEWRALPRRTNGRRRVGVMGLGQMGRATLARLAPFGFPLSGWSRSAGTIEGVRCFTGEAGRSDFLAQCDILICLLPLTDGTRGILDARLFAGLPTGAGLVNAGRGGHLVQADLLAALASGRIGGAVLDVTDPEPLPADHPLWHDPRIIVTPHIAGTTDAVRGAEAIAANIRRHAAGEAMEGVVPARDLPPDPNRSS</sequence>
<reference evidence="5 6" key="1">
    <citation type="submission" date="2019-07" db="EMBL/GenBank/DDBJ databases">
        <title>Sphingomonas solaris sp. nov., isolated from a solar panel from Boston, Massachusetts.</title>
        <authorList>
            <person name="Tanner K."/>
            <person name="Pascual J."/>
            <person name="Mancuso C."/>
            <person name="Pereto J."/>
            <person name="Khalil A."/>
            <person name="Vilanova C."/>
        </authorList>
    </citation>
    <scope>NUCLEOTIDE SEQUENCE [LARGE SCALE GENOMIC DNA]</scope>
    <source>
        <strain evidence="5 6">R4DWN</strain>
    </source>
</reference>
<dbReference type="InterPro" id="IPR050223">
    <property type="entry name" value="D-isomer_2-hydroxyacid_DH"/>
</dbReference>
<dbReference type="InterPro" id="IPR006140">
    <property type="entry name" value="D-isomer_DH_NAD-bd"/>
</dbReference>
<dbReference type="InterPro" id="IPR036291">
    <property type="entry name" value="NAD(P)-bd_dom_sf"/>
</dbReference>
<evidence type="ECO:0000313" key="6">
    <source>
        <dbReference type="Proteomes" id="UP000318681"/>
    </source>
</evidence>
<organism evidence="5 6">
    <name type="scientific">Alterirhizorhabdus solaris</name>
    <dbReference type="NCBI Taxonomy" id="2529389"/>
    <lineage>
        <taxon>Bacteria</taxon>
        <taxon>Pseudomonadati</taxon>
        <taxon>Pseudomonadota</taxon>
        <taxon>Alphaproteobacteria</taxon>
        <taxon>Sphingomonadales</taxon>
        <taxon>Rhizorhabdaceae</taxon>
        <taxon>Alterirhizorhabdus</taxon>
    </lineage>
</organism>
<comment type="caution">
    <text evidence="5">The sequence shown here is derived from an EMBL/GenBank/DDBJ whole genome shotgun (WGS) entry which is preliminary data.</text>
</comment>
<keyword evidence="5" id="KW-0670">Pyruvate</keyword>
<dbReference type="Proteomes" id="UP000318681">
    <property type="component" value="Unassembled WGS sequence"/>
</dbReference>
<keyword evidence="6" id="KW-1185">Reference proteome</keyword>
<dbReference type="PANTHER" id="PTHR10996:SF114">
    <property type="entry name" value="GLYOXYLATE_HYDROXYPYRUVATE REDUCTASE A"/>
    <property type="match status" value="1"/>
</dbReference>